<comment type="caution">
    <text evidence="2">The sequence shown here is derived from an EMBL/GenBank/DDBJ whole genome shotgun (WGS) entry which is preliminary data.</text>
</comment>
<evidence type="ECO:0000313" key="2">
    <source>
        <dbReference type="EMBL" id="KAH9831184.1"/>
    </source>
</evidence>
<gene>
    <name evidence="2" type="ORF">C8Q71DRAFT_799082</name>
</gene>
<reference evidence="2 3" key="1">
    <citation type="journal article" date="2021" name="Environ. Microbiol.">
        <title>Gene family expansions and transcriptome signatures uncover fungal adaptations to wood decay.</title>
        <authorList>
            <person name="Hage H."/>
            <person name="Miyauchi S."/>
            <person name="Viragh M."/>
            <person name="Drula E."/>
            <person name="Min B."/>
            <person name="Chaduli D."/>
            <person name="Navarro D."/>
            <person name="Favel A."/>
            <person name="Norest M."/>
            <person name="Lesage-Meessen L."/>
            <person name="Balint B."/>
            <person name="Merenyi Z."/>
            <person name="de Eugenio L."/>
            <person name="Morin E."/>
            <person name="Martinez A.T."/>
            <person name="Baldrian P."/>
            <person name="Stursova M."/>
            <person name="Martinez M.J."/>
            <person name="Novotny C."/>
            <person name="Magnuson J.K."/>
            <person name="Spatafora J.W."/>
            <person name="Maurice S."/>
            <person name="Pangilinan J."/>
            <person name="Andreopoulos W."/>
            <person name="LaButti K."/>
            <person name="Hundley H."/>
            <person name="Na H."/>
            <person name="Kuo A."/>
            <person name="Barry K."/>
            <person name="Lipzen A."/>
            <person name="Henrissat B."/>
            <person name="Riley R."/>
            <person name="Ahrendt S."/>
            <person name="Nagy L.G."/>
            <person name="Grigoriev I.V."/>
            <person name="Martin F."/>
            <person name="Rosso M.N."/>
        </authorList>
    </citation>
    <scope>NUCLEOTIDE SEQUENCE [LARGE SCALE GENOMIC DNA]</scope>
    <source>
        <strain evidence="2 3">CIRM-BRFM 1785</strain>
    </source>
</reference>
<dbReference type="GeneID" id="72006600"/>
<accession>A0ABQ8K2Y2</accession>
<protein>
    <recommendedName>
        <fullName evidence="1">Reverse transcriptase zinc-binding domain-containing protein</fullName>
    </recommendedName>
</protein>
<dbReference type="Pfam" id="PF13966">
    <property type="entry name" value="zf-RVT"/>
    <property type="match status" value="1"/>
</dbReference>
<dbReference type="RefSeq" id="XP_047774345.1">
    <property type="nucleotide sequence ID" value="XM_047925868.1"/>
</dbReference>
<evidence type="ECO:0000259" key="1">
    <source>
        <dbReference type="Pfam" id="PF13966"/>
    </source>
</evidence>
<proteinExistence type="predicted"/>
<name>A0ABQ8K2Y2_9APHY</name>
<sequence length="272" mass="31508">MSSKLQALTQAIAYRGVMSRNDTRQRRLTALNISSARHLLEQNQPPISDETLWRSLWHEDFSRPFAVLLWKSMHGALRCGEYWLKFKGYEHRAQCSFCDEEESLEHILLRCPATGQNEVWEVLAPLWKKKGLTWARPSMDDLHSLGLTCWRDNKGRARTGATRLWRIMISEATHLIWKLRCERVIGHADQEGWDHDDSAVRNRIANVLHNRLRHDLEATKTKYNELSLSDETVLATWHGLIQDDPALPWNWTKCSGFLVGSVPRVCLNFDPG</sequence>
<dbReference type="Proteomes" id="UP000814176">
    <property type="component" value="Unassembled WGS sequence"/>
</dbReference>
<keyword evidence="3" id="KW-1185">Reference proteome</keyword>
<feature type="domain" description="Reverse transcriptase zinc-binding" evidence="1">
    <location>
        <begin position="39"/>
        <end position="115"/>
    </location>
</feature>
<dbReference type="EMBL" id="JADCUA010000027">
    <property type="protein sequence ID" value="KAH9831184.1"/>
    <property type="molecule type" value="Genomic_DNA"/>
</dbReference>
<organism evidence="2 3">
    <name type="scientific">Rhodofomes roseus</name>
    <dbReference type="NCBI Taxonomy" id="34475"/>
    <lineage>
        <taxon>Eukaryota</taxon>
        <taxon>Fungi</taxon>
        <taxon>Dikarya</taxon>
        <taxon>Basidiomycota</taxon>
        <taxon>Agaricomycotina</taxon>
        <taxon>Agaricomycetes</taxon>
        <taxon>Polyporales</taxon>
        <taxon>Rhodofomes</taxon>
    </lineage>
</organism>
<evidence type="ECO:0000313" key="3">
    <source>
        <dbReference type="Proteomes" id="UP000814176"/>
    </source>
</evidence>
<dbReference type="InterPro" id="IPR026960">
    <property type="entry name" value="RVT-Znf"/>
</dbReference>